<proteinExistence type="predicted"/>
<reference evidence="2 3" key="1">
    <citation type="submission" date="2016-10" db="EMBL/GenBank/DDBJ databases">
        <authorList>
            <person name="de Groot N.N."/>
        </authorList>
    </citation>
    <scope>NUCLEOTIDE SEQUENCE [LARGE SCALE GENOMIC DNA]</scope>
    <source>
        <strain evidence="2 3">AR32</strain>
    </source>
</reference>
<dbReference type="SUPFAM" id="SSF52266">
    <property type="entry name" value="SGNH hydrolase"/>
    <property type="match status" value="1"/>
</dbReference>
<dbReference type="RefSeq" id="WP_146063149.1">
    <property type="nucleotide sequence ID" value="NZ_FNUV01000005.1"/>
</dbReference>
<dbReference type="AlphaFoldDB" id="A0A1H5VYD1"/>
<feature type="transmembrane region" description="Helical" evidence="1">
    <location>
        <begin position="6"/>
        <end position="28"/>
    </location>
</feature>
<evidence type="ECO:0008006" key="4">
    <source>
        <dbReference type="Google" id="ProtNLM"/>
    </source>
</evidence>
<dbReference type="EMBL" id="FNUV01000005">
    <property type="protein sequence ID" value="SEF91881.1"/>
    <property type="molecule type" value="Genomic_DNA"/>
</dbReference>
<evidence type="ECO:0000313" key="2">
    <source>
        <dbReference type="EMBL" id="SEF91881.1"/>
    </source>
</evidence>
<evidence type="ECO:0000256" key="1">
    <source>
        <dbReference type="SAM" id="Phobius"/>
    </source>
</evidence>
<accession>A0A1H5VYD1</accession>
<keyword evidence="1" id="KW-1133">Transmembrane helix</keyword>
<dbReference type="Proteomes" id="UP000236735">
    <property type="component" value="Unassembled WGS sequence"/>
</dbReference>
<keyword evidence="1" id="KW-0812">Transmembrane</keyword>
<keyword evidence="1" id="KW-0472">Membrane</keyword>
<name>A0A1H5VYD1_XYLRU</name>
<evidence type="ECO:0000313" key="3">
    <source>
        <dbReference type="Proteomes" id="UP000236735"/>
    </source>
</evidence>
<protein>
    <recommendedName>
        <fullName evidence="4">SGNH/GDSL hydrolase family protein</fullName>
    </recommendedName>
</protein>
<organism evidence="2 3">
    <name type="scientific">Xylanibacter ruminicola</name>
    <name type="common">Prevotella ruminicola</name>
    <dbReference type="NCBI Taxonomy" id="839"/>
    <lineage>
        <taxon>Bacteria</taxon>
        <taxon>Pseudomonadati</taxon>
        <taxon>Bacteroidota</taxon>
        <taxon>Bacteroidia</taxon>
        <taxon>Bacteroidales</taxon>
        <taxon>Prevotellaceae</taxon>
        <taxon>Xylanibacter</taxon>
    </lineage>
</organism>
<sequence>MKKFIISLSCFATLLVLMIAIIEVALLYRPNIYAYKHQYMEAHLNDIKVLLLGSSHIEEAVKPEMIGEGTFNLAISARLKEYDAALAEMYVPRMDSLKVLVMPVDYTNFFFNREIQEHQNGQGPVSLVGTCRCMHTKYMGTRIDPIWYWSEILNSKLNFMSRFWNNTQVLQECDSLGYVKLDIKDRNSGWETKARPALLSPDLEIDKEAYQEMWQVYDDIAQVTQKKGVRFLLVTTPVYETYKDRITETMYRDMMEFIEKLQKKYPHIEFYNFIYAEGFVADDFNDSSHLTDTGAEKFSQMLSEVIYPHK</sequence>
<gene>
    <name evidence="2" type="ORF">SAMN05216354_2108</name>
</gene>